<accession>A0A439CXR6</accession>
<dbReference type="InterPro" id="IPR008547">
    <property type="entry name" value="DUF829_TMEM53"/>
</dbReference>
<gene>
    <name evidence="1" type="ORF">EKO27_g8170</name>
</gene>
<name>A0A439CXR6_9PEZI</name>
<dbReference type="AlphaFoldDB" id="A0A439CXR6"/>
<evidence type="ECO:0008006" key="3">
    <source>
        <dbReference type="Google" id="ProtNLM"/>
    </source>
</evidence>
<dbReference type="EMBL" id="RYZI01000296">
    <property type="protein sequence ID" value="RWA06930.1"/>
    <property type="molecule type" value="Genomic_DNA"/>
</dbReference>
<proteinExistence type="predicted"/>
<dbReference type="PANTHER" id="PTHR12265">
    <property type="entry name" value="TRANSMEMBRANE PROTEIN 53"/>
    <property type="match status" value="1"/>
</dbReference>
<dbReference type="Proteomes" id="UP000286045">
    <property type="component" value="Unassembled WGS sequence"/>
</dbReference>
<dbReference type="InterPro" id="IPR029058">
    <property type="entry name" value="AB_hydrolase_fold"/>
</dbReference>
<evidence type="ECO:0000313" key="2">
    <source>
        <dbReference type="Proteomes" id="UP000286045"/>
    </source>
</evidence>
<dbReference type="Pfam" id="PF05705">
    <property type="entry name" value="DUF829"/>
    <property type="match status" value="1"/>
</dbReference>
<keyword evidence="2" id="KW-1185">Reference proteome</keyword>
<sequence length="297" mass="33216">MTTKASAFPGYTPIANRIYIRNEKTSLDSESARSKTTETDPTIILVYGWGDGTPRHVSKYSEGYHALFPSARIVVIINPIFAATTQTLPKRTEAMNPIIDACFPTKDNGSERVILHVMSNTGGIYAAATLNAYRERHGQDAALPHHLCVSDSTPGSLNFNSEVWRWSRAMAMGVPKWFPLPFKFIQALCAAFLFTINHLAIAVGIEPSGPHSARIFLEHSYATPRALRLFCYSKEDDLIYWEDLEEQAATASGKGYTTVLEEFKGSPHVGHMRMHPEQYWATILRCWKQAMEMGNKA</sequence>
<protein>
    <recommendedName>
        <fullName evidence="3">DUF829-domain-containing protein</fullName>
    </recommendedName>
</protein>
<dbReference type="PANTHER" id="PTHR12265:SF14">
    <property type="entry name" value="INDOLE-DITERPENE BIOSYNTHESIS PROTEIN PAXU"/>
    <property type="match status" value="1"/>
</dbReference>
<organism evidence="1 2">
    <name type="scientific">Xylaria grammica</name>
    <dbReference type="NCBI Taxonomy" id="363999"/>
    <lineage>
        <taxon>Eukaryota</taxon>
        <taxon>Fungi</taxon>
        <taxon>Dikarya</taxon>
        <taxon>Ascomycota</taxon>
        <taxon>Pezizomycotina</taxon>
        <taxon>Sordariomycetes</taxon>
        <taxon>Xylariomycetidae</taxon>
        <taxon>Xylariales</taxon>
        <taxon>Xylariaceae</taxon>
        <taxon>Xylaria</taxon>
    </lineage>
</organism>
<comment type="caution">
    <text evidence="1">The sequence shown here is derived from an EMBL/GenBank/DDBJ whole genome shotgun (WGS) entry which is preliminary data.</text>
</comment>
<evidence type="ECO:0000313" key="1">
    <source>
        <dbReference type="EMBL" id="RWA06930.1"/>
    </source>
</evidence>
<reference evidence="1 2" key="1">
    <citation type="submission" date="2018-12" db="EMBL/GenBank/DDBJ databases">
        <title>Draft genome sequence of Xylaria grammica IHI A82.</title>
        <authorList>
            <person name="Buettner E."/>
            <person name="Kellner H."/>
        </authorList>
    </citation>
    <scope>NUCLEOTIDE SEQUENCE [LARGE SCALE GENOMIC DNA]</scope>
    <source>
        <strain evidence="1 2">IHI A82</strain>
    </source>
</reference>
<dbReference type="SUPFAM" id="SSF53474">
    <property type="entry name" value="alpha/beta-Hydrolases"/>
    <property type="match status" value="1"/>
</dbReference>